<accession>A0A0F9QKJ5</accession>
<reference evidence="1" key="1">
    <citation type="journal article" date="2015" name="Nature">
        <title>Complex archaea that bridge the gap between prokaryotes and eukaryotes.</title>
        <authorList>
            <person name="Spang A."/>
            <person name="Saw J.H."/>
            <person name="Jorgensen S.L."/>
            <person name="Zaremba-Niedzwiedzka K."/>
            <person name="Martijn J."/>
            <person name="Lind A.E."/>
            <person name="van Eijk R."/>
            <person name="Schleper C."/>
            <person name="Guy L."/>
            <person name="Ettema T.J."/>
        </authorList>
    </citation>
    <scope>NUCLEOTIDE SEQUENCE</scope>
</reference>
<dbReference type="Gene3D" id="3.30.420.10">
    <property type="entry name" value="Ribonuclease H-like superfamily/Ribonuclease H"/>
    <property type="match status" value="1"/>
</dbReference>
<gene>
    <name evidence="1" type="ORF">LCGC14_1083360</name>
</gene>
<name>A0A0F9QKJ5_9ZZZZ</name>
<dbReference type="EMBL" id="LAZR01004757">
    <property type="protein sequence ID" value="KKN05828.1"/>
    <property type="molecule type" value="Genomic_DNA"/>
</dbReference>
<evidence type="ECO:0000313" key="1">
    <source>
        <dbReference type="EMBL" id="KKN05828.1"/>
    </source>
</evidence>
<dbReference type="InterPro" id="IPR036397">
    <property type="entry name" value="RNaseH_sf"/>
</dbReference>
<dbReference type="AlphaFoldDB" id="A0A0F9QKJ5"/>
<organism evidence="1">
    <name type="scientific">marine sediment metagenome</name>
    <dbReference type="NCBI Taxonomy" id="412755"/>
    <lineage>
        <taxon>unclassified sequences</taxon>
        <taxon>metagenomes</taxon>
        <taxon>ecological metagenomes</taxon>
    </lineage>
</organism>
<proteinExistence type="predicted"/>
<protein>
    <submittedName>
        <fullName evidence="1">Uncharacterized protein</fullName>
    </submittedName>
</protein>
<comment type="caution">
    <text evidence="1">The sequence shown here is derived from an EMBL/GenBank/DDBJ whole genome shotgun (WGS) entry which is preliminary data.</text>
</comment>
<dbReference type="GO" id="GO:0003676">
    <property type="term" value="F:nucleic acid binding"/>
    <property type="evidence" value="ECO:0007669"/>
    <property type="project" value="InterPro"/>
</dbReference>
<sequence length="196" mass="21765">MTEGQQPDRPPAARVAAIDPGSVKAGMVVLQIEPAEPGFIVPDPDQVSVLARRTVRKLRGEQSFAIRMYELQDAIERWAEGVCRDWRPDLWCIEDPRDFTSKQLRGRGTAVSLGAAFGVACAAFSVYANLTLVPAQEWIPKTRTRNLVHPMKHNAARDWLRNRWPALQACTDDETFASGVALWAHTKGAMAAIYPI</sequence>